<dbReference type="CDD" id="cd05233">
    <property type="entry name" value="SDR_c"/>
    <property type="match status" value="1"/>
</dbReference>
<evidence type="ECO:0000256" key="3">
    <source>
        <dbReference type="RuleBase" id="RU000363"/>
    </source>
</evidence>
<evidence type="ECO:0000313" key="4">
    <source>
        <dbReference type="EMBL" id="CAH0003438.1"/>
    </source>
</evidence>
<dbReference type="PANTHER" id="PTHR42760:SF37">
    <property type="entry name" value="CLAVALDEHYDE DEHYDROGENASE"/>
    <property type="match status" value="1"/>
</dbReference>
<dbReference type="Pfam" id="PF00106">
    <property type="entry name" value="adh_short"/>
    <property type="match status" value="1"/>
</dbReference>
<evidence type="ECO:0000313" key="5">
    <source>
        <dbReference type="Proteomes" id="UP000754883"/>
    </source>
</evidence>
<dbReference type="InterPro" id="IPR002347">
    <property type="entry name" value="SDR_fam"/>
</dbReference>
<name>A0A9N9UY01_9HYPO</name>
<dbReference type="PRINTS" id="PR00080">
    <property type="entry name" value="SDRFAMILY"/>
</dbReference>
<gene>
    <name evidence="4" type="ORF">CBYS24578_00014615</name>
</gene>
<accession>A0A9N9UY01</accession>
<reference evidence="5" key="1">
    <citation type="submission" date="2019-06" db="EMBL/GenBank/DDBJ databases">
        <authorList>
            <person name="Broberg M."/>
        </authorList>
    </citation>
    <scope>NUCLEOTIDE SEQUENCE [LARGE SCALE GENOMIC DNA]</scope>
</reference>
<dbReference type="AlphaFoldDB" id="A0A9N9UY01"/>
<dbReference type="Proteomes" id="UP000754883">
    <property type="component" value="Unassembled WGS sequence"/>
</dbReference>
<evidence type="ECO:0000256" key="2">
    <source>
        <dbReference type="ARBA" id="ARBA00023002"/>
    </source>
</evidence>
<dbReference type="EMBL" id="CABFNO020001564">
    <property type="protein sequence ID" value="CAH0003438.1"/>
    <property type="molecule type" value="Genomic_DNA"/>
</dbReference>
<dbReference type="OrthoDB" id="1933717at2759"/>
<protein>
    <submittedName>
        <fullName evidence="4">Uncharacterized protein</fullName>
    </submittedName>
</protein>
<proteinExistence type="inferred from homology"/>
<comment type="caution">
    <text evidence="4">The sequence shown here is derived from an EMBL/GenBank/DDBJ whole genome shotgun (WGS) entry which is preliminary data.</text>
</comment>
<sequence length="303" mass="32456">MPPARGTPNILEGPGDYDVTSMVHSDTYPGIDPRNVNHKGTAVFITGGSKGLGRAMVLSFAKAGASYIAAGARSDMSQLAKDVAAAAAAANRPQPKFLAIKLDVTNEDSVQAAADSVRAEFGRCDVLVNNAGVLGKSTLIAESDPSHWWSIFDINVRGPYLVSRAFIPLVLESEKKTIINVSSVGAHLTTPTGSAYQTSKLALVRFSEFIDAEYSGQGLVTISIHPGNSPTDIVGDFSKLPELVKTGLTETTELAGDSVVYLTAERRPWLSGRYVNVTWDLPELTLKEDEIVKGDKLKVKFIY</sequence>
<dbReference type="Gene3D" id="3.40.50.720">
    <property type="entry name" value="NAD(P)-binding Rossmann-like Domain"/>
    <property type="match status" value="1"/>
</dbReference>
<reference evidence="4 5" key="2">
    <citation type="submission" date="2021-10" db="EMBL/GenBank/DDBJ databases">
        <authorList>
            <person name="Piombo E."/>
        </authorList>
    </citation>
    <scope>NUCLEOTIDE SEQUENCE [LARGE SCALE GENOMIC DNA]</scope>
</reference>
<evidence type="ECO:0000256" key="1">
    <source>
        <dbReference type="ARBA" id="ARBA00006484"/>
    </source>
</evidence>
<dbReference type="SUPFAM" id="SSF51735">
    <property type="entry name" value="NAD(P)-binding Rossmann-fold domains"/>
    <property type="match status" value="1"/>
</dbReference>
<dbReference type="PRINTS" id="PR00081">
    <property type="entry name" value="GDHRDH"/>
</dbReference>
<dbReference type="GO" id="GO:0016616">
    <property type="term" value="F:oxidoreductase activity, acting on the CH-OH group of donors, NAD or NADP as acceptor"/>
    <property type="evidence" value="ECO:0007669"/>
    <property type="project" value="TreeGrafter"/>
</dbReference>
<keyword evidence="5" id="KW-1185">Reference proteome</keyword>
<comment type="similarity">
    <text evidence="1 3">Belongs to the short-chain dehydrogenases/reductases (SDR) family.</text>
</comment>
<dbReference type="InterPro" id="IPR036291">
    <property type="entry name" value="NAD(P)-bd_dom_sf"/>
</dbReference>
<dbReference type="PANTHER" id="PTHR42760">
    <property type="entry name" value="SHORT-CHAIN DEHYDROGENASES/REDUCTASES FAMILY MEMBER"/>
    <property type="match status" value="1"/>
</dbReference>
<keyword evidence="2" id="KW-0560">Oxidoreductase</keyword>
<organism evidence="4 5">
    <name type="scientific">Clonostachys byssicola</name>
    <dbReference type="NCBI Taxonomy" id="160290"/>
    <lineage>
        <taxon>Eukaryota</taxon>
        <taxon>Fungi</taxon>
        <taxon>Dikarya</taxon>
        <taxon>Ascomycota</taxon>
        <taxon>Pezizomycotina</taxon>
        <taxon>Sordariomycetes</taxon>
        <taxon>Hypocreomycetidae</taxon>
        <taxon>Hypocreales</taxon>
        <taxon>Bionectriaceae</taxon>
        <taxon>Clonostachys</taxon>
    </lineage>
</organism>